<evidence type="ECO:0000256" key="5">
    <source>
        <dbReference type="PIRSR" id="PIRSR000097-2"/>
    </source>
</evidence>
<reference evidence="9" key="1">
    <citation type="submission" date="2016-10" db="EMBL/GenBank/DDBJ databases">
        <authorList>
            <person name="Varghese N."/>
            <person name="Submissions S."/>
        </authorList>
    </citation>
    <scope>NUCLEOTIDE SEQUENCE [LARGE SCALE GENOMIC DNA]</scope>
    <source>
        <strain evidence="9">XBD2006</strain>
    </source>
</reference>
<feature type="binding site" evidence="5">
    <location>
        <position position="115"/>
    </location>
    <ligand>
        <name>substrate</name>
    </ligand>
</feature>
<dbReference type="PROSITE" id="PS00798">
    <property type="entry name" value="ALDOKETO_REDUCTASE_1"/>
    <property type="match status" value="1"/>
</dbReference>
<dbReference type="PROSITE" id="PS00063">
    <property type="entry name" value="ALDOKETO_REDUCTASE_3"/>
    <property type="match status" value="1"/>
</dbReference>
<dbReference type="PRINTS" id="PR00069">
    <property type="entry name" value="ALDKETRDTASE"/>
</dbReference>
<evidence type="ECO:0000256" key="4">
    <source>
        <dbReference type="PIRSR" id="PIRSR000097-1"/>
    </source>
</evidence>
<evidence type="ECO:0000256" key="2">
    <source>
        <dbReference type="ARBA" id="ARBA00022857"/>
    </source>
</evidence>
<dbReference type="Pfam" id="PF00248">
    <property type="entry name" value="Aldo_ket_red"/>
    <property type="match status" value="1"/>
</dbReference>
<protein>
    <submittedName>
        <fullName evidence="8">Aldo/keto reductase</fullName>
    </submittedName>
</protein>
<dbReference type="InterPro" id="IPR023210">
    <property type="entry name" value="NADP_OxRdtase_dom"/>
</dbReference>
<accession>A0A1G5AKK4</accession>
<proteinExistence type="inferred from homology"/>
<evidence type="ECO:0000313" key="9">
    <source>
        <dbReference type="Proteomes" id="UP000183047"/>
    </source>
</evidence>
<dbReference type="PIRSF" id="PIRSF000097">
    <property type="entry name" value="AKR"/>
    <property type="match status" value="1"/>
</dbReference>
<dbReference type="InterPro" id="IPR018170">
    <property type="entry name" value="Aldo/ket_reductase_CS"/>
</dbReference>
<dbReference type="PANTHER" id="PTHR43827">
    <property type="entry name" value="2,5-DIKETO-D-GLUCONIC ACID REDUCTASE"/>
    <property type="match status" value="1"/>
</dbReference>
<dbReference type="PANTHER" id="PTHR43827:SF3">
    <property type="entry name" value="NADP-DEPENDENT OXIDOREDUCTASE DOMAIN-CONTAINING PROTEIN"/>
    <property type="match status" value="1"/>
</dbReference>
<comment type="similarity">
    <text evidence="1">Belongs to the aldo/keto reductase family.</text>
</comment>
<evidence type="ECO:0000313" key="8">
    <source>
        <dbReference type="EMBL" id="SCX78403.1"/>
    </source>
</evidence>
<keyword evidence="2" id="KW-0521">NADP</keyword>
<feature type="site" description="Lowers pKa of active site Tyr" evidence="6">
    <location>
        <position position="82"/>
    </location>
</feature>
<feature type="active site" description="Proton donor" evidence="4">
    <location>
        <position position="53"/>
    </location>
</feature>
<feature type="domain" description="NADP-dependent oxidoreductase" evidence="7">
    <location>
        <begin position="20"/>
        <end position="272"/>
    </location>
</feature>
<dbReference type="FunFam" id="3.20.20.100:FF:000015">
    <property type="entry name" value="Oxidoreductase, aldo/keto reductase family"/>
    <property type="match status" value="1"/>
</dbReference>
<dbReference type="Proteomes" id="UP000183047">
    <property type="component" value="Unassembled WGS sequence"/>
</dbReference>
<evidence type="ECO:0000256" key="1">
    <source>
        <dbReference type="ARBA" id="ARBA00007905"/>
    </source>
</evidence>
<evidence type="ECO:0000256" key="3">
    <source>
        <dbReference type="ARBA" id="ARBA00023002"/>
    </source>
</evidence>
<dbReference type="InterPro" id="IPR020471">
    <property type="entry name" value="AKR"/>
</dbReference>
<dbReference type="AlphaFoldDB" id="A0A1G5AKK4"/>
<dbReference type="Gene3D" id="3.20.20.100">
    <property type="entry name" value="NADP-dependent oxidoreductase domain"/>
    <property type="match status" value="1"/>
</dbReference>
<keyword evidence="9" id="KW-1185">Reference proteome</keyword>
<dbReference type="RefSeq" id="WP_026655400.1">
    <property type="nucleotide sequence ID" value="NZ_FMUR01000003.1"/>
</dbReference>
<keyword evidence="3" id="KW-0560">Oxidoreductase</keyword>
<organism evidence="8 9">
    <name type="scientific">Butyrivibrio hungatei</name>
    <dbReference type="NCBI Taxonomy" id="185008"/>
    <lineage>
        <taxon>Bacteria</taxon>
        <taxon>Bacillati</taxon>
        <taxon>Bacillota</taxon>
        <taxon>Clostridia</taxon>
        <taxon>Lachnospirales</taxon>
        <taxon>Lachnospiraceae</taxon>
        <taxon>Butyrivibrio</taxon>
    </lineage>
</organism>
<dbReference type="InterPro" id="IPR036812">
    <property type="entry name" value="NAD(P)_OxRdtase_dom_sf"/>
</dbReference>
<dbReference type="SUPFAM" id="SSF51430">
    <property type="entry name" value="NAD(P)-linked oxidoreductase"/>
    <property type="match status" value="1"/>
</dbReference>
<evidence type="ECO:0000256" key="6">
    <source>
        <dbReference type="PIRSR" id="PIRSR000097-3"/>
    </source>
</evidence>
<dbReference type="GO" id="GO:0016616">
    <property type="term" value="F:oxidoreductase activity, acting on the CH-OH group of donors, NAD or NADP as acceptor"/>
    <property type="evidence" value="ECO:0007669"/>
    <property type="project" value="UniProtKB-ARBA"/>
</dbReference>
<sequence length="284" mass="32400">MNTLTDRIKLNNGTSIPCLAFGTYKIKDPAEAYNSVKSALEIGYRHIDTAAFYENEKQVGQAINDFIATGAAKREDIFVTSKVWKSELGYKKTLAAFEKTMSEIGLDYLDLYLIHWPASYAFDDDWENTNRETWKAMIEIYKSGRVKAIGVSNFLTHHLKALMEFDIIPAVDQIEINPGFLQKDTVDFCQEHGILVEAWSPLGRGKSLEHPLLKDLAEKYDRTVAQIILRWEMQHDVVPLPKSVNPERIRSNSELFDFELSEDDMEMIDEIEPYGNSGHSPDQA</sequence>
<gene>
    <name evidence="8" type="ORF">SAMN02910451_00324</name>
</gene>
<dbReference type="EMBL" id="FMUR01000003">
    <property type="protein sequence ID" value="SCX78403.1"/>
    <property type="molecule type" value="Genomic_DNA"/>
</dbReference>
<dbReference type="PROSITE" id="PS00062">
    <property type="entry name" value="ALDOKETO_REDUCTASE_2"/>
    <property type="match status" value="1"/>
</dbReference>
<name>A0A1G5AKK4_9FIRM</name>
<dbReference type="CDD" id="cd19071">
    <property type="entry name" value="AKR_AKR1-5-like"/>
    <property type="match status" value="1"/>
</dbReference>
<evidence type="ECO:0000259" key="7">
    <source>
        <dbReference type="Pfam" id="PF00248"/>
    </source>
</evidence>
<dbReference type="OrthoDB" id="9804790at2"/>